<keyword evidence="3" id="KW-0285">Flavoprotein</keyword>
<dbReference type="GO" id="GO:0003955">
    <property type="term" value="F:NAD(P)H dehydrogenase (quinone) activity"/>
    <property type="evidence" value="ECO:0007669"/>
    <property type="project" value="TreeGrafter"/>
</dbReference>
<keyword evidence="8" id="KW-1185">Reference proteome</keyword>
<evidence type="ECO:0000313" key="8">
    <source>
        <dbReference type="Proteomes" id="UP000305674"/>
    </source>
</evidence>
<dbReference type="PRINTS" id="PR00368">
    <property type="entry name" value="FADPNR"/>
</dbReference>
<keyword evidence="5" id="KW-0560">Oxidoreductase</keyword>
<dbReference type="PRINTS" id="PR00411">
    <property type="entry name" value="PNDRDTASEI"/>
</dbReference>
<dbReference type="InterPro" id="IPR023753">
    <property type="entry name" value="FAD/NAD-binding_dom"/>
</dbReference>
<comment type="caution">
    <text evidence="7">The sequence shown here is derived from an EMBL/GenBank/DDBJ whole genome shotgun (WGS) entry which is preliminary data.</text>
</comment>
<evidence type="ECO:0000256" key="5">
    <source>
        <dbReference type="ARBA" id="ARBA00023002"/>
    </source>
</evidence>
<dbReference type="Gene3D" id="3.50.50.100">
    <property type="match status" value="1"/>
</dbReference>
<evidence type="ECO:0000256" key="2">
    <source>
        <dbReference type="ARBA" id="ARBA00005272"/>
    </source>
</evidence>
<dbReference type="RefSeq" id="WP_136853438.1">
    <property type="nucleotide sequence ID" value="NZ_SWCI01000006.1"/>
</dbReference>
<dbReference type="AlphaFoldDB" id="A0A4U1BDT6"/>
<name>A0A4U1BDT6_9GAMM</name>
<organism evidence="7 8">
    <name type="scientific">Ferrimonas sediminicola</name>
    <dbReference type="NCBI Taxonomy" id="2569538"/>
    <lineage>
        <taxon>Bacteria</taxon>
        <taxon>Pseudomonadati</taxon>
        <taxon>Pseudomonadota</taxon>
        <taxon>Gammaproteobacteria</taxon>
        <taxon>Alteromonadales</taxon>
        <taxon>Ferrimonadaceae</taxon>
        <taxon>Ferrimonas</taxon>
    </lineage>
</organism>
<reference evidence="7 8" key="1">
    <citation type="submission" date="2019-04" db="EMBL/GenBank/DDBJ databases">
        <authorList>
            <person name="Hwang J.C."/>
        </authorList>
    </citation>
    <scope>NUCLEOTIDE SEQUENCE [LARGE SCALE GENOMIC DNA]</scope>
    <source>
        <strain evidence="7 8">IMCC35001</strain>
    </source>
</reference>
<dbReference type="Proteomes" id="UP000305674">
    <property type="component" value="Unassembled WGS sequence"/>
</dbReference>
<evidence type="ECO:0000256" key="1">
    <source>
        <dbReference type="ARBA" id="ARBA00001974"/>
    </source>
</evidence>
<proteinExistence type="inferred from homology"/>
<dbReference type="PANTHER" id="PTHR42913:SF3">
    <property type="entry name" value="64 KDA MITOCHONDRIAL NADH DEHYDROGENASE (EUROFUNG)"/>
    <property type="match status" value="1"/>
</dbReference>
<dbReference type="OrthoDB" id="9781621at2"/>
<dbReference type="PANTHER" id="PTHR42913">
    <property type="entry name" value="APOPTOSIS-INDUCING FACTOR 1"/>
    <property type="match status" value="1"/>
</dbReference>
<keyword evidence="4" id="KW-0274">FAD</keyword>
<sequence>MTKIVIVGGGAGGMEIVTKLGRKLGKRGKAEITLVDRCDHHIWKPLLHELATGSLDEGLNALDYRVHAAQSGYRFEQGLLRAIDRGAKQVVLAPMKDDQGKEILPERRIDYDYLVLGIGAVTNDFGISGVQEHCDFLDLTEEAMLLRRKIRNRFLQYAKEHNVETEHFQISIVGAGATGVEMAAEMHHAANTLRGYGYAIQEDLLQVNLIEASNRVLPRLDKLHICEAVGRELEKLGVNVMTNTRISEVKPDGMLTSDGQFIPSDMVIWSAGVKGHPMLSTLGLETSSSDQILVHPSCQSVTDPAIFAFGDCAACPQEDGSWVPPRGQTARQMALLVGKNIQKLMEDPGASLGEYVYRDLGAFINMSRFHTVGNLLSCVGGGMTVKGKLARWVYTTLYRRHLIALHGVWRGLLLMTLNGLQRLMRPELKLH</sequence>
<dbReference type="InterPro" id="IPR036188">
    <property type="entry name" value="FAD/NAD-bd_sf"/>
</dbReference>
<dbReference type="GO" id="GO:0019646">
    <property type="term" value="P:aerobic electron transport chain"/>
    <property type="evidence" value="ECO:0007669"/>
    <property type="project" value="TreeGrafter"/>
</dbReference>
<comment type="similarity">
    <text evidence="2">Belongs to the NADH dehydrogenase family.</text>
</comment>
<gene>
    <name evidence="7" type="ORF">FCL40_11480</name>
</gene>
<evidence type="ECO:0000256" key="3">
    <source>
        <dbReference type="ARBA" id="ARBA00022630"/>
    </source>
</evidence>
<dbReference type="EMBL" id="SWCI01000006">
    <property type="protein sequence ID" value="TKB48761.1"/>
    <property type="molecule type" value="Genomic_DNA"/>
</dbReference>
<evidence type="ECO:0000313" key="7">
    <source>
        <dbReference type="EMBL" id="TKB48761.1"/>
    </source>
</evidence>
<protein>
    <submittedName>
        <fullName evidence="7">NAD(P)/FAD-dependent oxidoreductase</fullName>
    </submittedName>
</protein>
<dbReference type="Pfam" id="PF07992">
    <property type="entry name" value="Pyr_redox_2"/>
    <property type="match status" value="1"/>
</dbReference>
<dbReference type="InterPro" id="IPR051169">
    <property type="entry name" value="NADH-Q_oxidoreductase"/>
</dbReference>
<evidence type="ECO:0000259" key="6">
    <source>
        <dbReference type="Pfam" id="PF07992"/>
    </source>
</evidence>
<accession>A0A4U1BDT6</accession>
<comment type="cofactor">
    <cofactor evidence="1">
        <name>FAD</name>
        <dbReference type="ChEBI" id="CHEBI:57692"/>
    </cofactor>
</comment>
<evidence type="ECO:0000256" key="4">
    <source>
        <dbReference type="ARBA" id="ARBA00022827"/>
    </source>
</evidence>
<feature type="domain" description="FAD/NAD(P)-binding" evidence="6">
    <location>
        <begin position="3"/>
        <end position="332"/>
    </location>
</feature>
<dbReference type="SUPFAM" id="SSF51905">
    <property type="entry name" value="FAD/NAD(P)-binding domain"/>
    <property type="match status" value="2"/>
</dbReference>